<evidence type="ECO:0000313" key="4">
    <source>
        <dbReference type="Proteomes" id="UP001299608"/>
    </source>
</evidence>
<accession>A0AAW5C7Z7</accession>
<dbReference type="Proteomes" id="UP000669239">
    <property type="component" value="Unassembled WGS sequence"/>
</dbReference>
<reference evidence="2 3" key="1">
    <citation type="journal article" date="2020" name="Cell Host Microbe">
        <title>Functional and Genomic Variation between Human-Derived Isolates of Lachnospiraceae Reveals Inter- and Intra-Species Diversity.</title>
        <authorList>
            <person name="Sorbara M.T."/>
            <person name="Littmann E.R."/>
            <person name="Fontana E."/>
            <person name="Moody T.U."/>
            <person name="Kohout C.E."/>
            <person name="Gjonbalaj M."/>
            <person name="Eaton V."/>
            <person name="Seok R."/>
            <person name="Leiner I.M."/>
            <person name="Pamer E.G."/>
        </authorList>
    </citation>
    <scope>NUCLEOTIDE SEQUENCE [LARGE SCALE GENOMIC DNA]</scope>
    <source>
        <strain evidence="2 3">MSK.1.17</strain>
    </source>
</reference>
<dbReference type="Proteomes" id="UP001299608">
    <property type="component" value="Unassembled WGS sequence"/>
</dbReference>
<evidence type="ECO:0000313" key="1">
    <source>
        <dbReference type="EMBL" id="MCG4748193.1"/>
    </source>
</evidence>
<keyword evidence="3" id="KW-1185">Reference proteome</keyword>
<dbReference type="RefSeq" id="WP_034576109.1">
    <property type="nucleotide sequence ID" value="NZ_BAABZL010000001.1"/>
</dbReference>
<sequence>MASYVSPKIRDKFESLSIDLKNDILKRNVHLETLQDLIQVLEKIVKEGS</sequence>
<dbReference type="GeneID" id="97207307"/>
<evidence type="ECO:0000313" key="3">
    <source>
        <dbReference type="Proteomes" id="UP000669239"/>
    </source>
</evidence>
<protein>
    <submittedName>
        <fullName evidence="1">Molecular chaperone GroEL</fullName>
    </submittedName>
</protein>
<dbReference type="EMBL" id="JAKNGE010000034">
    <property type="protein sequence ID" value="MCG4748193.1"/>
    <property type="molecule type" value="Genomic_DNA"/>
</dbReference>
<name>A0AAW5C7Z7_9FIRM</name>
<comment type="caution">
    <text evidence="1">The sequence shown here is derived from an EMBL/GenBank/DDBJ whole genome shotgun (WGS) entry which is preliminary data.</text>
</comment>
<reference evidence="1" key="3">
    <citation type="submission" date="2022-01" db="EMBL/GenBank/DDBJ databases">
        <title>Collection of gut derived symbiotic bacterial strains cultured from healthy donors.</title>
        <authorList>
            <person name="Lin H."/>
            <person name="Kohout C."/>
            <person name="Waligurski E."/>
            <person name="Pamer E.G."/>
        </authorList>
    </citation>
    <scope>NUCLEOTIDE SEQUENCE</scope>
    <source>
        <strain evidence="1">DFI.6.55</strain>
    </source>
</reference>
<gene>
    <name evidence="2" type="ORF">G5B36_28755</name>
    <name evidence="1" type="ORF">L0N08_22490</name>
</gene>
<dbReference type="AlphaFoldDB" id="A0AAW5C7Z7"/>
<dbReference type="EMBL" id="JAAITT010000088">
    <property type="protein sequence ID" value="NSJ52632.1"/>
    <property type="molecule type" value="Genomic_DNA"/>
</dbReference>
<proteinExistence type="predicted"/>
<reference evidence="2" key="2">
    <citation type="submission" date="2020-02" db="EMBL/GenBank/DDBJ databases">
        <authorList>
            <person name="Littmann E."/>
            <person name="Sorbara M."/>
        </authorList>
    </citation>
    <scope>NUCLEOTIDE SEQUENCE</scope>
    <source>
        <strain evidence="2">MSK.1.17</strain>
    </source>
</reference>
<organism evidence="1 4">
    <name type="scientific">Enterocloster aldenensis</name>
    <dbReference type="NCBI Taxonomy" id="358742"/>
    <lineage>
        <taxon>Bacteria</taxon>
        <taxon>Bacillati</taxon>
        <taxon>Bacillota</taxon>
        <taxon>Clostridia</taxon>
        <taxon>Lachnospirales</taxon>
        <taxon>Lachnospiraceae</taxon>
        <taxon>Enterocloster</taxon>
    </lineage>
</organism>
<evidence type="ECO:0000313" key="2">
    <source>
        <dbReference type="EMBL" id="NSJ52632.1"/>
    </source>
</evidence>